<dbReference type="Proteomes" id="UP000799429">
    <property type="component" value="Unassembled WGS sequence"/>
</dbReference>
<dbReference type="InterPro" id="IPR008922">
    <property type="entry name" value="Di-copper_centre_dom_sf"/>
</dbReference>
<name>A0A9P4SHJ0_9PEZI</name>
<dbReference type="EMBL" id="MU006089">
    <property type="protein sequence ID" value="KAF2843051.1"/>
    <property type="molecule type" value="Genomic_DNA"/>
</dbReference>
<keyword evidence="1" id="KW-0732">Signal</keyword>
<dbReference type="Gene3D" id="1.10.1280.10">
    <property type="entry name" value="Di-copper center containing domain from catechol oxidase"/>
    <property type="match status" value="1"/>
</dbReference>
<accession>A0A9P4SHJ0</accession>
<protein>
    <recommendedName>
        <fullName evidence="4">Secreted protein</fullName>
    </recommendedName>
</protein>
<dbReference type="PROSITE" id="PS51257">
    <property type="entry name" value="PROKAR_LIPOPROTEIN"/>
    <property type="match status" value="1"/>
</dbReference>
<feature type="signal peptide" evidence="1">
    <location>
        <begin position="1"/>
        <end position="21"/>
    </location>
</feature>
<comment type="caution">
    <text evidence="2">The sequence shown here is derived from an EMBL/GenBank/DDBJ whole genome shotgun (WGS) entry which is preliminary data.</text>
</comment>
<proteinExistence type="predicted"/>
<gene>
    <name evidence="2" type="ORF">M501DRAFT_993882</name>
</gene>
<dbReference type="SUPFAM" id="SSF48056">
    <property type="entry name" value="Di-copper centre-containing domain"/>
    <property type="match status" value="1"/>
</dbReference>
<evidence type="ECO:0000256" key="1">
    <source>
        <dbReference type="SAM" id="SignalP"/>
    </source>
</evidence>
<dbReference type="OrthoDB" id="6132182at2759"/>
<evidence type="ECO:0000313" key="2">
    <source>
        <dbReference type="EMBL" id="KAF2843051.1"/>
    </source>
</evidence>
<evidence type="ECO:0000313" key="3">
    <source>
        <dbReference type="Proteomes" id="UP000799429"/>
    </source>
</evidence>
<reference evidence="2" key="1">
    <citation type="journal article" date="2020" name="Stud. Mycol.">
        <title>101 Dothideomycetes genomes: a test case for predicting lifestyles and emergence of pathogens.</title>
        <authorList>
            <person name="Haridas S."/>
            <person name="Albert R."/>
            <person name="Binder M."/>
            <person name="Bloem J."/>
            <person name="Labutti K."/>
            <person name="Salamov A."/>
            <person name="Andreopoulos B."/>
            <person name="Baker S."/>
            <person name="Barry K."/>
            <person name="Bills G."/>
            <person name="Bluhm B."/>
            <person name="Cannon C."/>
            <person name="Castanera R."/>
            <person name="Culley D."/>
            <person name="Daum C."/>
            <person name="Ezra D."/>
            <person name="Gonzalez J."/>
            <person name="Henrissat B."/>
            <person name="Kuo A."/>
            <person name="Liang C."/>
            <person name="Lipzen A."/>
            <person name="Lutzoni F."/>
            <person name="Magnuson J."/>
            <person name="Mondo S."/>
            <person name="Nolan M."/>
            <person name="Ohm R."/>
            <person name="Pangilinan J."/>
            <person name="Park H.-J."/>
            <person name="Ramirez L."/>
            <person name="Alfaro M."/>
            <person name="Sun H."/>
            <person name="Tritt A."/>
            <person name="Yoshinaga Y."/>
            <person name="Zwiers L.-H."/>
            <person name="Turgeon B."/>
            <person name="Goodwin S."/>
            <person name="Spatafora J."/>
            <person name="Crous P."/>
            <person name="Grigoriev I."/>
        </authorList>
    </citation>
    <scope>NUCLEOTIDE SEQUENCE</scope>
    <source>
        <strain evidence="2">CBS 101060</strain>
    </source>
</reference>
<keyword evidence="3" id="KW-1185">Reference proteome</keyword>
<evidence type="ECO:0008006" key="4">
    <source>
        <dbReference type="Google" id="ProtNLM"/>
    </source>
</evidence>
<dbReference type="AlphaFoldDB" id="A0A9P4SHJ0"/>
<feature type="chain" id="PRO_5040349531" description="Secreted protein" evidence="1">
    <location>
        <begin position="22"/>
        <end position="98"/>
    </location>
</feature>
<sequence>MASLFRTNTLLLLCLASSAFSACTTKARRQAWHTLSNTEKLEYINAELCLMQKPTKLGLPGCKTRFDELQAVHQLQAYSTHFVVCERSHPWQRQVLQL</sequence>
<organism evidence="2 3">
    <name type="scientific">Patellaria atrata CBS 101060</name>
    <dbReference type="NCBI Taxonomy" id="1346257"/>
    <lineage>
        <taxon>Eukaryota</taxon>
        <taxon>Fungi</taxon>
        <taxon>Dikarya</taxon>
        <taxon>Ascomycota</taxon>
        <taxon>Pezizomycotina</taxon>
        <taxon>Dothideomycetes</taxon>
        <taxon>Dothideomycetes incertae sedis</taxon>
        <taxon>Patellariales</taxon>
        <taxon>Patellariaceae</taxon>
        <taxon>Patellaria</taxon>
    </lineage>
</organism>